<dbReference type="PROSITE" id="PS51468">
    <property type="entry name" value="VIT"/>
    <property type="match status" value="1"/>
</dbReference>
<feature type="chain" id="PRO_5015778671" evidence="2">
    <location>
        <begin position="21"/>
        <end position="993"/>
    </location>
</feature>
<evidence type="ECO:0000313" key="4">
    <source>
        <dbReference type="EMBL" id="PTQ59947.1"/>
    </source>
</evidence>
<feature type="region of interest" description="Disordered" evidence="1">
    <location>
        <begin position="972"/>
        <end position="993"/>
    </location>
</feature>
<comment type="caution">
    <text evidence="4">The sequence shown here is derived from an EMBL/GenBank/DDBJ whole genome shotgun (WGS) entry which is preliminary data.</text>
</comment>
<dbReference type="Proteomes" id="UP000244189">
    <property type="component" value="Unassembled WGS sequence"/>
</dbReference>
<protein>
    <submittedName>
        <fullName evidence="4">Vault protein inter-alpha-trypsin-like protein</fullName>
    </submittedName>
</protein>
<feature type="compositionally biased region" description="Pro residues" evidence="1">
    <location>
        <begin position="601"/>
        <end position="620"/>
    </location>
</feature>
<evidence type="ECO:0000313" key="5">
    <source>
        <dbReference type="Proteomes" id="UP000244189"/>
    </source>
</evidence>
<dbReference type="InterPro" id="IPR013694">
    <property type="entry name" value="VIT"/>
</dbReference>
<feature type="signal peptide" evidence="2">
    <location>
        <begin position="1"/>
        <end position="20"/>
    </location>
</feature>
<keyword evidence="2" id="KW-0732">Signal</keyword>
<dbReference type="AlphaFoldDB" id="A0A2T5GKU5"/>
<evidence type="ECO:0000259" key="3">
    <source>
        <dbReference type="PROSITE" id="PS51468"/>
    </source>
</evidence>
<organism evidence="4 5">
    <name type="scientific">Sphingomonas aurantiaca</name>
    <dbReference type="NCBI Taxonomy" id="185949"/>
    <lineage>
        <taxon>Bacteria</taxon>
        <taxon>Pseudomonadati</taxon>
        <taxon>Pseudomonadota</taxon>
        <taxon>Alphaproteobacteria</taxon>
        <taxon>Sphingomonadales</taxon>
        <taxon>Sphingomonadaceae</taxon>
        <taxon>Sphingomonas</taxon>
    </lineage>
</organism>
<feature type="compositionally biased region" description="Pro residues" evidence="1">
    <location>
        <begin position="629"/>
        <end position="642"/>
    </location>
</feature>
<feature type="domain" description="VIT" evidence="3">
    <location>
        <begin position="29"/>
        <end position="156"/>
    </location>
</feature>
<dbReference type="Gene3D" id="2.60.120.380">
    <property type="match status" value="1"/>
</dbReference>
<proteinExistence type="predicted"/>
<sequence>MSRLLMLAVAIATLSSAAWAQNNPTLSEAERGIRRDDGPAVHLRIDALDLRAHLVGRIADVSVEMLIGSDDADGHEANLSLTLPADAVVTGYALDVGGRMIPGQLLEAPKARNVYEDEVRAGIDPGLAEVVGNRFTTRIFPVDAAHPRRFRLTFVAALDPAVGLVLPFARDAAIGRVTVAVDADGYATAPSVRFAGQPLDLTRSGESWRGEAMLGRAVMREGLTITGGAVAAPMVVTHRPGGQAFFAIADGAPGEPKTPARGGRLRVYWDRSLSHRAARTDLEADMLVRLAERTAPTAIDLITFASDRPQVTTVANAAALRAALARVTYRGGTSLARLDALALPAATRCVLVSDGEVTIDRGATFVPDCRLAALTAAPSANGARLARLTQRTGGAVVRLAAGGKDKALASLSAGEATPLSVRDAAGRRIDARAMPAGPGQWLLVGPMPAAGGVVVRLGRGGERRYNAGAASIAAEGPAALWAAARVADLADDPAQHAAMADTARRYQVAGPGMSFLVLERPDQYLRADLTPPDGFSKEWLAQYGKAKRDQDSARRDARQARLDFVVGQWRDRRAWWATRFVPATRDQVKRMHRDGTGEIGVPPPPPPPPPPPAPPPPSPTSEPDQPAVMTPPPPIIAAPAPPVAKGSNPGDVVVTGAIRQDWLPTAQEPPPAAIKLDMADLIAKRPYIAALDNGAPPERFAVLLDQERQYGFVPTFYLDTAEWFRQKGDAATAALLLLSALELPTSDDETRQIVAFRLERDRSFDRAVELTEQLAAANAEFRPQPTRDLALALAARGRSAGRAGRGDLERAFQVLVDTALNPASGDFDGIEVIALMEANALVAPINAAGGRWTLDKRLVGLTDTDARIVIEWTADDADIDLWIDEPNGERVMYSNKRSSAGGQISNDMTDGYGPEEYAIRRAPAGPYRVRINGYDADRINPNGPGHVLIRLQRNFARTSEAQELVDLDLSFQNGRDRNNEDDTKPVATLRVGR</sequence>
<keyword evidence="5" id="KW-1185">Reference proteome</keyword>
<reference evidence="4 5" key="1">
    <citation type="submission" date="2018-04" db="EMBL/GenBank/DDBJ databases">
        <title>Genomic Encyclopedia of Type Strains, Phase III (KMG-III): the genomes of soil and plant-associated and newly described type strains.</title>
        <authorList>
            <person name="Whitman W."/>
        </authorList>
    </citation>
    <scope>NUCLEOTIDE SEQUENCE [LARGE SCALE GENOMIC DNA]</scope>
    <source>
        <strain evidence="4 5">MA101b</strain>
    </source>
</reference>
<gene>
    <name evidence="4" type="ORF">C8J26_2802</name>
</gene>
<dbReference type="Pfam" id="PF08487">
    <property type="entry name" value="VIT"/>
    <property type="match status" value="1"/>
</dbReference>
<name>A0A2T5GKU5_9SPHN</name>
<evidence type="ECO:0000256" key="2">
    <source>
        <dbReference type="SAM" id="SignalP"/>
    </source>
</evidence>
<dbReference type="RefSeq" id="WP_167398842.1">
    <property type="nucleotide sequence ID" value="NZ_QAOG01000004.1"/>
</dbReference>
<feature type="region of interest" description="Disordered" evidence="1">
    <location>
        <begin position="594"/>
        <end position="648"/>
    </location>
</feature>
<evidence type="ECO:0000256" key="1">
    <source>
        <dbReference type="SAM" id="MobiDB-lite"/>
    </source>
</evidence>
<feature type="compositionally biased region" description="Basic and acidic residues" evidence="1">
    <location>
        <begin position="974"/>
        <end position="984"/>
    </location>
</feature>
<accession>A0A2T5GKU5</accession>
<dbReference type="EMBL" id="QAOG01000004">
    <property type="protein sequence ID" value="PTQ59947.1"/>
    <property type="molecule type" value="Genomic_DNA"/>
</dbReference>